<dbReference type="EMBL" id="GEDV01002711">
    <property type="protein sequence ID" value="JAP85846.1"/>
    <property type="molecule type" value="Transcribed_RNA"/>
</dbReference>
<dbReference type="SUPFAM" id="SSF57362">
    <property type="entry name" value="BPTI-like"/>
    <property type="match status" value="1"/>
</dbReference>
<dbReference type="InterPro" id="IPR036880">
    <property type="entry name" value="Kunitz_BPTI_sf"/>
</dbReference>
<dbReference type="InterPro" id="IPR002223">
    <property type="entry name" value="Kunitz_BPTI"/>
</dbReference>
<proteinExistence type="predicted"/>
<dbReference type="SMART" id="SM00131">
    <property type="entry name" value="KU"/>
    <property type="match status" value="1"/>
</dbReference>
<dbReference type="AlphaFoldDB" id="A0A131Z5Y6"/>
<evidence type="ECO:0000256" key="1">
    <source>
        <dbReference type="SAM" id="SignalP"/>
    </source>
</evidence>
<name>A0A131Z5Y6_RHIAP</name>
<dbReference type="Pfam" id="PF00014">
    <property type="entry name" value="Kunitz_BPTI"/>
    <property type="match status" value="1"/>
</dbReference>
<evidence type="ECO:0000313" key="3">
    <source>
        <dbReference type="EMBL" id="JAP85846.1"/>
    </source>
</evidence>
<keyword evidence="1" id="KW-0732">Signal</keyword>
<feature type="domain" description="BPTI/Kunitz inhibitor" evidence="2">
    <location>
        <begin position="36"/>
        <end position="86"/>
    </location>
</feature>
<feature type="chain" id="PRO_5007286814" evidence="1">
    <location>
        <begin position="20"/>
        <end position="89"/>
    </location>
</feature>
<sequence>MHVLLQAAFLSTLLITMFSGNPSGMSVQMCSYPSGCLQPRKTGNWCRETERYSYDSAAKMCRQYDLGGCVETCNGFITLEECKKKCSSL</sequence>
<feature type="signal peptide" evidence="1">
    <location>
        <begin position="1"/>
        <end position="19"/>
    </location>
</feature>
<protein>
    <submittedName>
        <fullName evidence="3">Pancreatic trypsin inhibitor</fullName>
    </submittedName>
</protein>
<accession>A0A131Z5Y6</accession>
<reference evidence="3" key="1">
    <citation type="journal article" date="2016" name="Ticks Tick Borne Dis.">
        <title>De novo assembly and annotation of the salivary gland transcriptome of Rhipicephalus appendiculatus male and female ticks during blood feeding.</title>
        <authorList>
            <person name="de Castro M.H."/>
            <person name="de Klerk D."/>
            <person name="Pienaar R."/>
            <person name="Latif A.A."/>
            <person name="Rees D.J."/>
            <person name="Mans B.J."/>
        </authorList>
    </citation>
    <scope>NUCLEOTIDE SEQUENCE</scope>
    <source>
        <tissue evidence="3">Salivary glands</tissue>
    </source>
</reference>
<dbReference type="GO" id="GO:0004867">
    <property type="term" value="F:serine-type endopeptidase inhibitor activity"/>
    <property type="evidence" value="ECO:0007669"/>
    <property type="project" value="InterPro"/>
</dbReference>
<organism evidence="3">
    <name type="scientific">Rhipicephalus appendiculatus</name>
    <name type="common">Brown ear tick</name>
    <dbReference type="NCBI Taxonomy" id="34631"/>
    <lineage>
        <taxon>Eukaryota</taxon>
        <taxon>Metazoa</taxon>
        <taxon>Ecdysozoa</taxon>
        <taxon>Arthropoda</taxon>
        <taxon>Chelicerata</taxon>
        <taxon>Arachnida</taxon>
        <taxon>Acari</taxon>
        <taxon>Parasitiformes</taxon>
        <taxon>Ixodida</taxon>
        <taxon>Ixodoidea</taxon>
        <taxon>Ixodidae</taxon>
        <taxon>Rhipicephalinae</taxon>
        <taxon>Rhipicephalus</taxon>
        <taxon>Rhipicephalus</taxon>
    </lineage>
</organism>
<dbReference type="PROSITE" id="PS50279">
    <property type="entry name" value="BPTI_KUNITZ_2"/>
    <property type="match status" value="1"/>
</dbReference>
<dbReference type="Gene3D" id="4.10.410.10">
    <property type="entry name" value="Pancreatic trypsin inhibitor Kunitz domain"/>
    <property type="match status" value="1"/>
</dbReference>
<evidence type="ECO:0000259" key="2">
    <source>
        <dbReference type="PROSITE" id="PS50279"/>
    </source>
</evidence>